<evidence type="ECO:0000313" key="2">
    <source>
        <dbReference type="EMBL" id="MDP4539785.1"/>
    </source>
</evidence>
<dbReference type="PROSITE" id="PS00141">
    <property type="entry name" value="ASP_PROTEASE"/>
    <property type="match status" value="1"/>
</dbReference>
<proteinExistence type="predicted"/>
<feature type="transmembrane region" description="Helical" evidence="1">
    <location>
        <begin position="6"/>
        <end position="26"/>
    </location>
</feature>
<organism evidence="2 3">
    <name type="scientific">Qipengyuania benthica</name>
    <dbReference type="NCBI Taxonomy" id="3067651"/>
    <lineage>
        <taxon>Bacteria</taxon>
        <taxon>Pseudomonadati</taxon>
        <taxon>Pseudomonadota</taxon>
        <taxon>Alphaproteobacteria</taxon>
        <taxon>Sphingomonadales</taxon>
        <taxon>Erythrobacteraceae</taxon>
        <taxon>Qipengyuania</taxon>
    </lineage>
</organism>
<dbReference type="InterPro" id="IPR001969">
    <property type="entry name" value="Aspartic_peptidase_AS"/>
</dbReference>
<dbReference type="NCBIfam" id="TIGR02281">
    <property type="entry name" value="clan_AA_DTGA"/>
    <property type="match status" value="1"/>
</dbReference>
<name>A0ABT9HAC8_9SPHN</name>
<feature type="transmembrane region" description="Helical" evidence="1">
    <location>
        <begin position="38"/>
        <end position="56"/>
    </location>
</feature>
<dbReference type="InterPro" id="IPR011969">
    <property type="entry name" value="Clan_AA_Asp_peptidase_C"/>
</dbReference>
<dbReference type="SUPFAM" id="SSF50630">
    <property type="entry name" value="Acid proteases"/>
    <property type="match status" value="1"/>
</dbReference>
<sequence length="236" mass="24786">MDPQGSRSYIAVMDFASAFALAFDATADIVRSIPRFELLIAAIVAMVGGWIGAVMVHRRIAAGRVVRTLSTLALGAILITVVLQLSRFDSRIDLAVPQLGLPEQVVEGGETRVPLSPDGHYWLEARLNGVPANFLVDTGATVTAVSQEVADRAGLAARTGGIPVRITTANGAVSAQISTADTLSFGNVEASGIDVVIAPNLGRTNVLGMNVLSRLSGWRVEDQTLILVPAESDISE</sequence>
<evidence type="ECO:0000313" key="3">
    <source>
        <dbReference type="Proteomes" id="UP001235664"/>
    </source>
</evidence>
<comment type="caution">
    <text evidence="2">The sequence shown here is derived from an EMBL/GenBank/DDBJ whole genome shotgun (WGS) entry which is preliminary data.</text>
</comment>
<dbReference type="EMBL" id="JAVAIL010000003">
    <property type="protein sequence ID" value="MDP4539785.1"/>
    <property type="molecule type" value="Genomic_DNA"/>
</dbReference>
<dbReference type="Gene3D" id="2.40.70.10">
    <property type="entry name" value="Acid Proteases"/>
    <property type="match status" value="1"/>
</dbReference>
<keyword evidence="1" id="KW-1133">Transmembrane helix</keyword>
<dbReference type="RefSeq" id="WP_305929940.1">
    <property type="nucleotide sequence ID" value="NZ_JAVAIL010000003.1"/>
</dbReference>
<evidence type="ECO:0000256" key="1">
    <source>
        <dbReference type="SAM" id="Phobius"/>
    </source>
</evidence>
<accession>A0ABT9HAC8</accession>
<feature type="transmembrane region" description="Helical" evidence="1">
    <location>
        <begin position="68"/>
        <end position="85"/>
    </location>
</feature>
<dbReference type="Pfam" id="PF13975">
    <property type="entry name" value="gag-asp_proteas"/>
    <property type="match status" value="1"/>
</dbReference>
<dbReference type="GO" id="GO:0006508">
    <property type="term" value="P:proteolysis"/>
    <property type="evidence" value="ECO:0007669"/>
    <property type="project" value="UniProtKB-KW"/>
</dbReference>
<keyword evidence="1" id="KW-0812">Transmembrane</keyword>
<keyword evidence="1" id="KW-0472">Membrane</keyword>
<dbReference type="GO" id="GO:0008233">
    <property type="term" value="F:peptidase activity"/>
    <property type="evidence" value="ECO:0007669"/>
    <property type="project" value="UniProtKB-KW"/>
</dbReference>
<keyword evidence="2" id="KW-0645">Protease</keyword>
<dbReference type="InterPro" id="IPR021109">
    <property type="entry name" value="Peptidase_aspartic_dom_sf"/>
</dbReference>
<reference evidence="2 3" key="1">
    <citation type="submission" date="2023-08" db="EMBL/GenBank/DDBJ databases">
        <title>genomic of DY56.</title>
        <authorList>
            <person name="Wang Y."/>
        </authorList>
    </citation>
    <scope>NUCLEOTIDE SEQUENCE [LARGE SCALE GENOMIC DNA]</scope>
    <source>
        <strain evidence="2 3">DY56-A-20</strain>
    </source>
</reference>
<keyword evidence="2" id="KW-0378">Hydrolase</keyword>
<dbReference type="CDD" id="cd05483">
    <property type="entry name" value="retropepsin_like_bacteria"/>
    <property type="match status" value="1"/>
</dbReference>
<gene>
    <name evidence="2" type="ORF">Q9K01_09135</name>
</gene>
<protein>
    <submittedName>
        <fullName evidence="2">TIGR02281 family clan AA aspartic protease</fullName>
        <ecNumber evidence="2">3.4.23.-</ecNumber>
    </submittedName>
</protein>
<dbReference type="Proteomes" id="UP001235664">
    <property type="component" value="Unassembled WGS sequence"/>
</dbReference>
<keyword evidence="3" id="KW-1185">Reference proteome</keyword>
<dbReference type="EC" id="3.4.23.-" evidence="2"/>
<dbReference type="InterPro" id="IPR034122">
    <property type="entry name" value="Retropepsin-like_bacterial"/>
</dbReference>